<accession>A0A388TBK1</accession>
<dbReference type="InterPro" id="IPR001482">
    <property type="entry name" value="T2SS/T4SS_dom"/>
</dbReference>
<evidence type="ECO:0000313" key="6">
    <source>
        <dbReference type="Proteomes" id="UP000269352"/>
    </source>
</evidence>
<dbReference type="Gene3D" id="3.40.50.300">
    <property type="entry name" value="P-loop containing nucleotide triphosphate hydrolases"/>
    <property type="match status" value="1"/>
</dbReference>
<dbReference type="GO" id="GO:0016887">
    <property type="term" value="F:ATP hydrolysis activity"/>
    <property type="evidence" value="ECO:0007669"/>
    <property type="project" value="TreeGrafter"/>
</dbReference>
<evidence type="ECO:0000259" key="4">
    <source>
        <dbReference type="SMART" id="SM00382"/>
    </source>
</evidence>
<dbReference type="InterPro" id="IPR027417">
    <property type="entry name" value="P-loop_NTPase"/>
</dbReference>
<dbReference type="Pfam" id="PF00437">
    <property type="entry name" value="T2SSE"/>
    <property type="match status" value="1"/>
</dbReference>
<protein>
    <recommendedName>
        <fullName evidence="4">AAA+ ATPase domain-containing protein</fullName>
    </recommendedName>
</protein>
<dbReference type="Gene3D" id="3.30.450.90">
    <property type="match status" value="1"/>
</dbReference>
<name>A0A388TBK1_TERA1</name>
<dbReference type="AlphaFoldDB" id="A0A388TBK1"/>
<dbReference type="InterPro" id="IPR003593">
    <property type="entry name" value="AAA+_ATPase"/>
</dbReference>
<comment type="similarity">
    <text evidence="1">Belongs to the GSP E family.</text>
</comment>
<dbReference type="Proteomes" id="UP000269352">
    <property type="component" value="Unassembled WGS sequence"/>
</dbReference>
<dbReference type="CDD" id="cd01129">
    <property type="entry name" value="PulE-GspE-like"/>
    <property type="match status" value="1"/>
</dbReference>
<comment type="caution">
    <text evidence="5">The sequence shown here is derived from an EMBL/GenBank/DDBJ whole genome shotgun (WGS) entry which is preliminary data.</text>
</comment>
<proteinExistence type="inferred from homology"/>
<feature type="domain" description="AAA+ ATPase" evidence="4">
    <location>
        <begin position="130"/>
        <end position="251"/>
    </location>
</feature>
<dbReference type="GO" id="GO:0005524">
    <property type="term" value="F:ATP binding"/>
    <property type="evidence" value="ECO:0007669"/>
    <property type="project" value="UniProtKB-KW"/>
</dbReference>
<dbReference type="PANTHER" id="PTHR30258:SF2">
    <property type="entry name" value="COMG OPERON PROTEIN 1"/>
    <property type="match status" value="1"/>
</dbReference>
<evidence type="ECO:0000256" key="2">
    <source>
        <dbReference type="ARBA" id="ARBA00022741"/>
    </source>
</evidence>
<evidence type="ECO:0000256" key="1">
    <source>
        <dbReference type="ARBA" id="ARBA00006611"/>
    </source>
</evidence>
<dbReference type="EMBL" id="BGZN01000006">
    <property type="protein sequence ID" value="GBR73104.1"/>
    <property type="molecule type" value="Genomic_DNA"/>
</dbReference>
<evidence type="ECO:0000256" key="3">
    <source>
        <dbReference type="ARBA" id="ARBA00022840"/>
    </source>
</evidence>
<dbReference type="GO" id="GO:0005886">
    <property type="term" value="C:plasma membrane"/>
    <property type="evidence" value="ECO:0007669"/>
    <property type="project" value="TreeGrafter"/>
</dbReference>
<gene>
    <name evidence="5" type="ORF">NO1_0545</name>
</gene>
<evidence type="ECO:0000313" key="5">
    <source>
        <dbReference type="EMBL" id="GBR73104.1"/>
    </source>
</evidence>
<dbReference type="SMART" id="SM00382">
    <property type="entry name" value="AAA"/>
    <property type="match status" value="1"/>
</dbReference>
<organism evidence="5 6">
    <name type="scientific">Termititenax aidoneus</name>
    <dbReference type="NCBI Taxonomy" id="2218524"/>
    <lineage>
        <taxon>Bacteria</taxon>
        <taxon>Bacillati</taxon>
        <taxon>Candidatus Margulisiibacteriota</taxon>
        <taxon>Candidatus Termititenacia</taxon>
        <taxon>Candidatus Termititenacales</taxon>
        <taxon>Candidatus Termititenacaceae</taxon>
        <taxon>Candidatus Termititenax</taxon>
    </lineage>
</organism>
<dbReference type="PANTHER" id="PTHR30258">
    <property type="entry name" value="TYPE II SECRETION SYSTEM PROTEIN GSPE-RELATED"/>
    <property type="match status" value="1"/>
</dbReference>
<dbReference type="SUPFAM" id="SSF52540">
    <property type="entry name" value="P-loop containing nucleoside triphosphate hydrolases"/>
    <property type="match status" value="1"/>
</dbReference>
<keyword evidence="2" id="KW-0547">Nucleotide-binding</keyword>
<keyword evidence="6" id="KW-1185">Reference proteome</keyword>
<reference evidence="5 6" key="1">
    <citation type="journal article" date="2019" name="ISME J.">
        <title>Genome analyses of uncultured TG2/ZB3 bacteria in 'Margulisbacteria' specifically attached to ectosymbiotic spirochetes of protists in the termite gut.</title>
        <authorList>
            <person name="Utami Y.D."/>
            <person name="Kuwahara H."/>
            <person name="Igai K."/>
            <person name="Murakami T."/>
            <person name="Sugaya K."/>
            <person name="Morikawa T."/>
            <person name="Nagura Y."/>
            <person name="Yuki M."/>
            <person name="Deevong P."/>
            <person name="Inoue T."/>
            <person name="Kihara K."/>
            <person name="Lo N."/>
            <person name="Yamada A."/>
            <person name="Ohkuma M."/>
            <person name="Hongoh Y."/>
        </authorList>
    </citation>
    <scope>NUCLEOTIDE SEQUENCE [LARGE SCALE GENOMIC DNA]</scope>
    <source>
        <strain evidence="5">NkOx7-01</strain>
    </source>
</reference>
<keyword evidence="3" id="KW-0067">ATP-binding</keyword>
<sequence>MNPVKEINDLLDHCLAENISDIHIESFKEYFQARCREDGLLAVWRRYPAAGREQFFSRLKIMAGIDTNKFGVQDGRFTYQERDVRLSVMPVFWGEKIVLRLLGQSLQLNASSLGLPSAILPSLQNNISKTAGLILVTGPTGSGKTTTLYSLLKLLDRARKNIITIEDPIEYQLEGINQVQINQARDLGFAGVLRAVLRQDPDIIFIGEIRDETTAQIAVRAALTGHLVFATLHTRNTLETFTRLLDLGIVKYLLEAVLICILSQRLYRKLCPSAPEGFKGRSGLFEYRSFSDSITYSFAEAREEILKNGLSTAKELLFD</sequence>